<evidence type="ECO:0000313" key="9">
    <source>
        <dbReference type="Proteomes" id="UP000694415"/>
    </source>
</evidence>
<evidence type="ECO:0000256" key="6">
    <source>
        <dbReference type="ARBA" id="ARBA00035527"/>
    </source>
</evidence>
<feature type="compositionally biased region" description="Basic residues" evidence="7">
    <location>
        <begin position="1"/>
        <end position="30"/>
    </location>
</feature>
<evidence type="ECO:0000256" key="3">
    <source>
        <dbReference type="ARBA" id="ARBA00023274"/>
    </source>
</evidence>
<protein>
    <recommendedName>
        <fullName evidence="5">Large ribosomal subunit protein uL15</fullName>
    </recommendedName>
    <alternativeName>
        <fullName evidence="6">60S ribosomal protein L27a</fullName>
    </alternativeName>
</protein>
<evidence type="ECO:0000256" key="4">
    <source>
        <dbReference type="ARBA" id="ARBA00023278"/>
    </source>
</evidence>
<name>A0A8C6H7U1_MUSSI</name>
<dbReference type="PANTHER" id="PTHR11721:SF3">
    <property type="entry name" value="LARGE RIBOSOMAL SUBUNIT PROTEIN UL15"/>
    <property type="match status" value="1"/>
</dbReference>
<comment type="similarity">
    <text evidence="1">Belongs to the universal ribosomal protein uL15 family.</text>
</comment>
<reference evidence="8" key="2">
    <citation type="submission" date="2025-09" db="UniProtKB">
        <authorList>
            <consortium name="Ensembl"/>
        </authorList>
    </citation>
    <scope>IDENTIFICATION</scope>
</reference>
<keyword evidence="3" id="KW-0687">Ribonucleoprotein</keyword>
<feature type="region of interest" description="Disordered" evidence="7">
    <location>
        <begin position="1"/>
        <end position="34"/>
    </location>
</feature>
<evidence type="ECO:0000256" key="2">
    <source>
        <dbReference type="ARBA" id="ARBA00022980"/>
    </source>
</evidence>
<reference evidence="8" key="1">
    <citation type="submission" date="2025-08" db="UniProtKB">
        <authorList>
            <consortium name="Ensembl"/>
        </authorList>
    </citation>
    <scope>IDENTIFICATION</scope>
</reference>
<dbReference type="Ensembl" id="ENSMSIT00000022684.1">
    <property type="protein sequence ID" value="ENSMSIP00000017947.1"/>
    <property type="gene ID" value="ENSMSIG00000015307.1"/>
</dbReference>
<dbReference type="AlphaFoldDB" id="A0A8C6H7U1"/>
<evidence type="ECO:0000313" key="8">
    <source>
        <dbReference type="Ensembl" id="ENSMSIP00000017947.1"/>
    </source>
</evidence>
<evidence type="ECO:0000256" key="5">
    <source>
        <dbReference type="ARBA" id="ARBA00035200"/>
    </source>
</evidence>
<dbReference type="InterPro" id="IPR036227">
    <property type="entry name" value="Ribosomal_uL15/eL18_sf"/>
</dbReference>
<organism evidence="8 9">
    <name type="scientific">Mus spicilegus</name>
    <name type="common">Mound-building mouse</name>
    <dbReference type="NCBI Taxonomy" id="10103"/>
    <lineage>
        <taxon>Eukaryota</taxon>
        <taxon>Metazoa</taxon>
        <taxon>Chordata</taxon>
        <taxon>Craniata</taxon>
        <taxon>Vertebrata</taxon>
        <taxon>Euteleostomi</taxon>
        <taxon>Mammalia</taxon>
        <taxon>Eutheria</taxon>
        <taxon>Euarchontoglires</taxon>
        <taxon>Glires</taxon>
        <taxon>Rodentia</taxon>
        <taxon>Myomorpha</taxon>
        <taxon>Muroidea</taxon>
        <taxon>Muridae</taxon>
        <taxon>Murinae</taxon>
        <taxon>Mus</taxon>
        <taxon>Mus</taxon>
    </lineage>
</organism>
<dbReference type="GO" id="GO:0022625">
    <property type="term" value="C:cytosolic large ribosomal subunit"/>
    <property type="evidence" value="ECO:0007669"/>
    <property type="project" value="TreeGrafter"/>
</dbReference>
<dbReference type="SUPFAM" id="SSF52080">
    <property type="entry name" value="Ribosomal proteins L15p and L18e"/>
    <property type="match status" value="1"/>
</dbReference>
<evidence type="ECO:0000256" key="7">
    <source>
        <dbReference type="SAM" id="MobiDB-lite"/>
    </source>
</evidence>
<dbReference type="GeneTree" id="ENSGT00390000005534"/>
<evidence type="ECO:0000256" key="1">
    <source>
        <dbReference type="ARBA" id="ARBA00007320"/>
    </source>
</evidence>
<sequence>MPSRLRKTWKLRGHMSHSHSRIGKHNKHPGGHGNARGVHYHRLNFDKYHPGYFGKVGVRCYHMKRSQSFRPTVNLDELWTLGQRAGTGQCGKEQDWSCSHH</sequence>
<keyword evidence="2" id="KW-0689">Ribosomal protein</keyword>
<keyword evidence="4" id="KW-0379">Hydroxylation</keyword>
<keyword evidence="9" id="KW-1185">Reference proteome</keyword>
<dbReference type="GO" id="GO:0003735">
    <property type="term" value="F:structural constituent of ribosome"/>
    <property type="evidence" value="ECO:0007669"/>
    <property type="project" value="TreeGrafter"/>
</dbReference>
<proteinExistence type="inferred from homology"/>
<dbReference type="PANTHER" id="PTHR11721">
    <property type="entry name" value="60S RIBOSOMAL PROTEIN L27A"/>
    <property type="match status" value="1"/>
</dbReference>
<accession>A0A8C6H7U1</accession>
<dbReference type="Proteomes" id="UP000694415">
    <property type="component" value="Unplaced"/>
</dbReference>